<keyword evidence="2" id="KW-1185">Reference proteome</keyword>
<feature type="compositionally biased region" description="Basic and acidic residues" evidence="1">
    <location>
        <begin position="102"/>
        <end position="122"/>
    </location>
</feature>
<organism evidence="2 3">
    <name type="scientific">Meloidogyne incognita</name>
    <name type="common">Southern root-knot nematode worm</name>
    <name type="synonym">Oxyuris incognita</name>
    <dbReference type="NCBI Taxonomy" id="6306"/>
    <lineage>
        <taxon>Eukaryota</taxon>
        <taxon>Metazoa</taxon>
        <taxon>Ecdysozoa</taxon>
        <taxon>Nematoda</taxon>
        <taxon>Chromadorea</taxon>
        <taxon>Rhabditida</taxon>
        <taxon>Tylenchina</taxon>
        <taxon>Tylenchomorpha</taxon>
        <taxon>Tylenchoidea</taxon>
        <taxon>Meloidogynidae</taxon>
        <taxon>Meloidogyninae</taxon>
        <taxon>Meloidogyne</taxon>
        <taxon>Meloidogyne incognita group</taxon>
    </lineage>
</organism>
<dbReference type="AlphaFoldDB" id="A0A914KH15"/>
<accession>A0A914KH15</accession>
<reference evidence="3" key="1">
    <citation type="submission" date="2022-11" db="UniProtKB">
        <authorList>
            <consortium name="WormBaseParasite"/>
        </authorList>
    </citation>
    <scope>IDENTIFICATION</scope>
</reference>
<protein>
    <submittedName>
        <fullName evidence="3">Uncharacterized protein</fullName>
    </submittedName>
</protein>
<sequence length="162" mass="18786">MLNNNNNSNNKQENEEIQRRMSVNVANEKLEIMEGRERSKTFISPCRPLNADMLTPDGKMLINFGVKLRSILSTDKQQKQKLTVPKAIRNCKSFDDVIETDKLNNERKERRKTEILDKKGEELPSSSATPLFPSPFSKIFRLRAKSDVNCNKREGIYREQNK</sequence>
<feature type="region of interest" description="Disordered" evidence="1">
    <location>
        <begin position="102"/>
        <end position="130"/>
    </location>
</feature>
<dbReference type="WBParaSite" id="Minc3s00008g00536">
    <property type="protein sequence ID" value="Minc3s00008g00536"/>
    <property type="gene ID" value="Minc3s00008g00536"/>
</dbReference>
<name>A0A914KH15_MELIC</name>
<evidence type="ECO:0000313" key="3">
    <source>
        <dbReference type="WBParaSite" id="Minc3s00008g00536"/>
    </source>
</evidence>
<evidence type="ECO:0000313" key="2">
    <source>
        <dbReference type="Proteomes" id="UP000887563"/>
    </source>
</evidence>
<proteinExistence type="predicted"/>
<evidence type="ECO:0000256" key="1">
    <source>
        <dbReference type="SAM" id="MobiDB-lite"/>
    </source>
</evidence>
<dbReference type="Proteomes" id="UP000887563">
    <property type="component" value="Unplaced"/>
</dbReference>